<keyword evidence="6" id="KW-1185">Reference proteome</keyword>
<reference evidence="5 6" key="1">
    <citation type="submission" date="2016-08" db="EMBL/GenBank/DDBJ databases">
        <authorList>
            <consortium name="Lentinula edodes genome sequencing consortium"/>
            <person name="Sakamoto Y."/>
            <person name="Nakade K."/>
            <person name="Sato S."/>
            <person name="Yoshida Y."/>
            <person name="Miyazaki K."/>
            <person name="Natsume S."/>
            <person name="Konno N."/>
        </authorList>
    </citation>
    <scope>NUCLEOTIDE SEQUENCE [LARGE SCALE GENOMIC DNA]</scope>
    <source>
        <strain evidence="5 6">NBRC 111202</strain>
    </source>
</reference>
<evidence type="ECO:0000256" key="1">
    <source>
        <dbReference type="SAM" id="Coils"/>
    </source>
</evidence>
<feature type="region of interest" description="Disordered" evidence="2">
    <location>
        <begin position="1"/>
        <end position="57"/>
    </location>
</feature>
<dbReference type="STRING" id="5353.A0A1Q3E433"/>
<proteinExistence type="predicted"/>
<feature type="domain" description="DUF2786" evidence="3">
    <location>
        <begin position="74"/>
        <end position="112"/>
    </location>
</feature>
<dbReference type="InterPro" id="IPR055592">
    <property type="entry name" value="DUF7168"/>
</dbReference>
<gene>
    <name evidence="5" type="ORF">LENED_003631</name>
</gene>
<dbReference type="AlphaFoldDB" id="A0A1Q3E433"/>
<feature type="compositionally biased region" description="Basic and acidic residues" evidence="2">
    <location>
        <begin position="416"/>
        <end position="426"/>
    </location>
</feature>
<feature type="compositionally biased region" description="Basic and acidic residues" evidence="2">
    <location>
        <begin position="398"/>
        <end position="408"/>
    </location>
</feature>
<dbReference type="EMBL" id="BDGU01000080">
    <property type="protein sequence ID" value="GAW02005.1"/>
    <property type="molecule type" value="Genomic_DNA"/>
</dbReference>
<feature type="compositionally biased region" description="Basic and acidic residues" evidence="2">
    <location>
        <begin position="355"/>
        <end position="364"/>
    </location>
</feature>
<protein>
    <submittedName>
        <fullName evidence="5">Ankyrin repeat protein</fullName>
    </submittedName>
</protein>
<feature type="compositionally biased region" description="Basic and acidic residues" evidence="2">
    <location>
        <begin position="371"/>
        <end position="381"/>
    </location>
</feature>
<name>A0A1Q3E433_LENED</name>
<organism evidence="5 6">
    <name type="scientific">Lentinula edodes</name>
    <name type="common">Shiitake mushroom</name>
    <name type="synonym">Lentinus edodes</name>
    <dbReference type="NCBI Taxonomy" id="5353"/>
    <lineage>
        <taxon>Eukaryota</taxon>
        <taxon>Fungi</taxon>
        <taxon>Dikarya</taxon>
        <taxon>Basidiomycota</taxon>
        <taxon>Agaricomycotina</taxon>
        <taxon>Agaricomycetes</taxon>
        <taxon>Agaricomycetidae</taxon>
        <taxon>Agaricales</taxon>
        <taxon>Marasmiineae</taxon>
        <taxon>Omphalotaceae</taxon>
        <taxon>Lentinula</taxon>
    </lineage>
</organism>
<dbReference type="Pfam" id="PF23771">
    <property type="entry name" value="DUF7168"/>
    <property type="match status" value="1"/>
</dbReference>
<dbReference type="Pfam" id="PF10979">
    <property type="entry name" value="DUF2786"/>
    <property type="match status" value="1"/>
</dbReference>
<feature type="region of interest" description="Disordered" evidence="2">
    <location>
        <begin position="291"/>
        <end position="428"/>
    </location>
</feature>
<reference evidence="5 6" key="2">
    <citation type="submission" date="2017-02" db="EMBL/GenBank/DDBJ databases">
        <title>A genome survey and senescence transcriptome analysis in Lentinula edodes.</title>
        <authorList>
            <person name="Sakamoto Y."/>
            <person name="Nakade K."/>
            <person name="Sato S."/>
            <person name="Yoshida Y."/>
            <person name="Miyazaki K."/>
            <person name="Natsume S."/>
            <person name="Konno N."/>
        </authorList>
    </citation>
    <scope>NUCLEOTIDE SEQUENCE [LARGE SCALE GENOMIC DNA]</scope>
    <source>
        <strain evidence="5 6">NBRC 111202</strain>
    </source>
</reference>
<sequence>MARVAIKRRYTEYADTDSSQSETELSDDDFLPTRKSKKVKPSPKPPNEAKVKISAGADMDSIHSLPENIDQTTLERIKKALNLSKHPGTTENEARQAMRLAMKLMAKLNITQAQVLESMEENDDISKQAGQSVVSICCQEGKSMYISTWSQTASFAVCNMFDVKYYTQVGDESNQIDFIFYGLGPNTVTAAYGFETVYNLIMNWRMANKEAKGINGKNSYCRGVADGFYDFSKKEKRREEKEAEAAEMRRLEAQRKAEEAQRQKEIARLQLETIETKPELDRKVKIEDVKEESADVVDLPSPSFVHESDSDDDFGDDGYDDGDYGYDGNDGGSDFQAGLNMEEALEEDAVAPHFSSKEGVHDIDLDQLLKTSDERARKQAENPEALNKDKKKKRDIRRVKGDAMEDVKPTTGEANEVPKNKVKETEEPSWQSAGALIVFRQKSLLVAEEYLKKQGLKLHKRGKLAALTLKDANARQSYNKGWEDAKKINLKTKKIKASKFGG</sequence>
<evidence type="ECO:0000313" key="5">
    <source>
        <dbReference type="EMBL" id="GAW02005.1"/>
    </source>
</evidence>
<dbReference type="Proteomes" id="UP000188533">
    <property type="component" value="Unassembled WGS sequence"/>
</dbReference>
<dbReference type="InterPro" id="IPR024498">
    <property type="entry name" value="DUF2786"/>
</dbReference>
<accession>A0A1Q3E433</accession>
<feature type="compositionally biased region" description="Acidic residues" evidence="2">
    <location>
        <begin position="309"/>
        <end position="324"/>
    </location>
</feature>
<keyword evidence="1" id="KW-0175">Coiled coil</keyword>
<evidence type="ECO:0000256" key="2">
    <source>
        <dbReference type="SAM" id="MobiDB-lite"/>
    </source>
</evidence>
<feature type="domain" description="DUF7168" evidence="4">
    <location>
        <begin position="129"/>
        <end position="260"/>
    </location>
</feature>
<evidence type="ECO:0000313" key="6">
    <source>
        <dbReference type="Proteomes" id="UP000188533"/>
    </source>
</evidence>
<evidence type="ECO:0000259" key="3">
    <source>
        <dbReference type="Pfam" id="PF10979"/>
    </source>
</evidence>
<feature type="coiled-coil region" evidence="1">
    <location>
        <begin position="229"/>
        <end position="277"/>
    </location>
</feature>
<evidence type="ECO:0000259" key="4">
    <source>
        <dbReference type="Pfam" id="PF23771"/>
    </source>
</evidence>
<comment type="caution">
    <text evidence="5">The sequence shown here is derived from an EMBL/GenBank/DDBJ whole genome shotgun (WGS) entry which is preliminary data.</text>
</comment>